<evidence type="ECO:0000313" key="3">
    <source>
        <dbReference type="Proteomes" id="UP000004810"/>
    </source>
</evidence>
<feature type="compositionally biased region" description="Low complexity" evidence="1">
    <location>
        <begin position="97"/>
        <end position="108"/>
    </location>
</feature>
<feature type="region of interest" description="Disordered" evidence="1">
    <location>
        <begin position="50"/>
        <end position="150"/>
    </location>
</feature>
<proteinExistence type="predicted"/>
<feature type="compositionally biased region" description="Basic residues" evidence="1">
    <location>
        <begin position="115"/>
        <end position="129"/>
    </location>
</feature>
<evidence type="ECO:0000313" key="2">
    <source>
        <dbReference type="EMBL" id="EJW74743.1"/>
    </source>
</evidence>
<dbReference type="EMBL" id="ADBV01011669">
    <property type="protein sequence ID" value="EJW74743.1"/>
    <property type="molecule type" value="Genomic_DNA"/>
</dbReference>
<name>J9DYC9_WUCBA</name>
<dbReference type="Proteomes" id="UP000004810">
    <property type="component" value="Unassembled WGS sequence"/>
</dbReference>
<organism evidence="2 3">
    <name type="scientific">Wuchereria bancrofti</name>
    <dbReference type="NCBI Taxonomy" id="6293"/>
    <lineage>
        <taxon>Eukaryota</taxon>
        <taxon>Metazoa</taxon>
        <taxon>Ecdysozoa</taxon>
        <taxon>Nematoda</taxon>
        <taxon>Chromadorea</taxon>
        <taxon>Rhabditida</taxon>
        <taxon>Spirurina</taxon>
        <taxon>Spiruromorpha</taxon>
        <taxon>Filarioidea</taxon>
        <taxon>Onchocercidae</taxon>
        <taxon>Wuchereria</taxon>
    </lineage>
</organism>
<evidence type="ECO:0000256" key="1">
    <source>
        <dbReference type="SAM" id="MobiDB-lite"/>
    </source>
</evidence>
<feature type="compositionally biased region" description="Basic and acidic residues" evidence="1">
    <location>
        <begin position="69"/>
        <end position="93"/>
    </location>
</feature>
<gene>
    <name evidence="2" type="ORF">WUBG_14349</name>
</gene>
<reference evidence="3" key="1">
    <citation type="submission" date="2012-08" db="EMBL/GenBank/DDBJ databases">
        <title>The Genome Sequence of Wuchereria bancrofti.</title>
        <authorList>
            <person name="Nutman T.B."/>
            <person name="Fink D.L."/>
            <person name="Russ C."/>
            <person name="Young S."/>
            <person name="Zeng Q."/>
            <person name="Koehrsen M."/>
            <person name="Alvarado L."/>
            <person name="Berlin A."/>
            <person name="Chapman S.B."/>
            <person name="Chen Z."/>
            <person name="Freedman E."/>
            <person name="Gellesch M."/>
            <person name="Goldberg J."/>
            <person name="Griggs A."/>
            <person name="Gujja S."/>
            <person name="Heilman E.R."/>
            <person name="Heiman D."/>
            <person name="Hepburn T."/>
            <person name="Howarth C."/>
            <person name="Jen D."/>
            <person name="Larson L."/>
            <person name="Lewis B."/>
            <person name="Mehta T."/>
            <person name="Park D."/>
            <person name="Pearson M."/>
            <person name="Roberts A."/>
            <person name="Saif S."/>
            <person name="Shea T."/>
            <person name="Shenoy N."/>
            <person name="Sisk P."/>
            <person name="Stolte C."/>
            <person name="Sykes S."/>
            <person name="Walk T."/>
            <person name="White J."/>
            <person name="Yandava C."/>
            <person name="Haas B."/>
            <person name="Henn M.R."/>
            <person name="Nusbaum C."/>
            <person name="Birren B."/>
        </authorList>
    </citation>
    <scope>NUCLEOTIDE SEQUENCE [LARGE SCALE GENOMIC DNA]</scope>
    <source>
        <strain evidence="3">NA</strain>
    </source>
</reference>
<comment type="caution">
    <text evidence="2">The sequence shown here is derived from an EMBL/GenBank/DDBJ whole genome shotgun (WGS) entry which is preliminary data.</text>
</comment>
<sequence>MNIEVKFIDKEEILSSDQNVSKIDPLNVQEESKSISKMDELSAESSVEFLEEEVPMKSQKLNQSHKKGMKTDLKLKSHRGEPIKESDSFETDKQMISARNKSASRSASDTSVHYPKMKRKTKKKKKTKTRSTLERELSSEQPPSLSMIKI</sequence>
<accession>J9DYC9</accession>
<dbReference type="AlphaFoldDB" id="J9DYC9"/>
<protein>
    <submittedName>
        <fullName evidence="2">Uncharacterized protein</fullName>
    </submittedName>
</protein>